<comment type="caution">
    <text evidence="3">The sequence shown here is derived from an EMBL/GenBank/DDBJ whole genome shotgun (WGS) entry which is preliminary data.</text>
</comment>
<keyword evidence="2" id="KW-0560">Oxidoreductase</keyword>
<evidence type="ECO:0000313" key="3">
    <source>
        <dbReference type="EMBL" id="MFJ4081751.1"/>
    </source>
</evidence>
<proteinExistence type="inferred from homology"/>
<accession>A0ABW8FI67</accession>
<dbReference type="Pfam" id="PF00067">
    <property type="entry name" value="p450"/>
    <property type="match status" value="1"/>
</dbReference>
<evidence type="ECO:0000313" key="4">
    <source>
        <dbReference type="Proteomes" id="UP001617511"/>
    </source>
</evidence>
<dbReference type="InterPro" id="IPR017972">
    <property type="entry name" value="Cyt_P450_CS"/>
</dbReference>
<comment type="similarity">
    <text evidence="1 2">Belongs to the cytochrome P450 family.</text>
</comment>
<evidence type="ECO:0000256" key="2">
    <source>
        <dbReference type="RuleBase" id="RU000461"/>
    </source>
</evidence>
<reference evidence="3 4" key="1">
    <citation type="submission" date="2024-10" db="EMBL/GenBank/DDBJ databases">
        <title>The Natural Products Discovery Center: Release of the First 8490 Sequenced Strains for Exploring Actinobacteria Biosynthetic Diversity.</title>
        <authorList>
            <person name="Kalkreuter E."/>
            <person name="Kautsar S.A."/>
            <person name="Yang D."/>
            <person name="Bader C.D."/>
            <person name="Teijaro C.N."/>
            <person name="Fluegel L."/>
            <person name="Davis C.M."/>
            <person name="Simpson J.R."/>
            <person name="Lauterbach L."/>
            <person name="Steele A.D."/>
            <person name="Gui C."/>
            <person name="Meng S."/>
            <person name="Li G."/>
            <person name="Viehrig K."/>
            <person name="Ye F."/>
            <person name="Su P."/>
            <person name="Kiefer A.F."/>
            <person name="Nichols A."/>
            <person name="Cepeda A.J."/>
            <person name="Yan W."/>
            <person name="Fan B."/>
            <person name="Jiang Y."/>
            <person name="Adhikari A."/>
            <person name="Zheng C.-J."/>
            <person name="Schuster L."/>
            <person name="Cowan T.M."/>
            <person name="Smanski M.J."/>
            <person name="Chevrette M.G."/>
            <person name="De Carvalho L.P.S."/>
            <person name="Shen B."/>
        </authorList>
    </citation>
    <scope>NUCLEOTIDE SEQUENCE [LARGE SCALE GENOMIC DNA]</scope>
    <source>
        <strain evidence="3 4">NPDC089932</strain>
    </source>
</reference>
<sequence>MLPAGPEMEDREVRPLDKEVAEFYAWLTHLQQDGPVMFDESLRAWQIFGYDEALQVLSDPSFSADMRAATRAAGMETPIPPVIERLTSASFFTMEPARHRAFRGLVSQAFSRRLVNTLAPRVAETATAILDGLDGAGTFDLLERFAYPLPMIVLCDLLGIPHDDRRAFQSWASALTDPAAAQAAGADRLGEELEQLEQYLHELVQRRRREPGGDLLSRLAAAEVDGQPLTEDEVVSLAAVMLLAGHNTTTMLLANLVVCLDENPAASAAVRADRKLLPAAIEEVFRYRGPLPRALRLATRDTEVGGHTVPAGAPVVVWTAAANWDPAQFPQPERFDLHRTSNRHLGFGHGMHFCLGAPLARVVAEIAMSLLMDRCSQVTVARDEPLAYPAPRVNLAPARLPVNVRWAAPAAR</sequence>
<organism evidence="3 4">
    <name type="scientific">Streptomyces iakyrus</name>
    <dbReference type="NCBI Taxonomy" id="68219"/>
    <lineage>
        <taxon>Bacteria</taxon>
        <taxon>Bacillati</taxon>
        <taxon>Actinomycetota</taxon>
        <taxon>Actinomycetes</taxon>
        <taxon>Kitasatosporales</taxon>
        <taxon>Streptomycetaceae</taxon>
        <taxon>Streptomyces</taxon>
    </lineage>
</organism>
<dbReference type="EMBL" id="JBIVGG010000010">
    <property type="protein sequence ID" value="MFJ4081751.1"/>
    <property type="molecule type" value="Genomic_DNA"/>
</dbReference>
<keyword evidence="2" id="KW-0408">Iron</keyword>
<dbReference type="SUPFAM" id="SSF48264">
    <property type="entry name" value="Cytochrome P450"/>
    <property type="match status" value="1"/>
</dbReference>
<protein>
    <submittedName>
        <fullName evidence="3">Cytochrome P450</fullName>
    </submittedName>
</protein>
<dbReference type="InterPro" id="IPR002397">
    <property type="entry name" value="Cyt_P450_B"/>
</dbReference>
<dbReference type="PANTHER" id="PTHR46696:SF1">
    <property type="entry name" value="CYTOCHROME P450 YJIB-RELATED"/>
    <property type="match status" value="1"/>
</dbReference>
<name>A0ABW8FI67_9ACTN</name>
<evidence type="ECO:0000256" key="1">
    <source>
        <dbReference type="ARBA" id="ARBA00010617"/>
    </source>
</evidence>
<dbReference type="PROSITE" id="PS00086">
    <property type="entry name" value="CYTOCHROME_P450"/>
    <property type="match status" value="1"/>
</dbReference>
<dbReference type="InterPro" id="IPR001128">
    <property type="entry name" value="Cyt_P450"/>
</dbReference>
<dbReference type="RefSeq" id="WP_359629181.1">
    <property type="nucleotide sequence ID" value="NZ_JBEYEN010000002.1"/>
</dbReference>
<dbReference type="InterPro" id="IPR036396">
    <property type="entry name" value="Cyt_P450_sf"/>
</dbReference>
<dbReference type="PRINTS" id="PR00359">
    <property type="entry name" value="BP450"/>
</dbReference>
<dbReference type="Gene3D" id="1.10.630.10">
    <property type="entry name" value="Cytochrome P450"/>
    <property type="match status" value="1"/>
</dbReference>
<gene>
    <name evidence="3" type="ORF">ACIP2Z_22690</name>
</gene>
<dbReference type="PANTHER" id="PTHR46696">
    <property type="entry name" value="P450, PUTATIVE (EUROFUNG)-RELATED"/>
    <property type="match status" value="1"/>
</dbReference>
<keyword evidence="2" id="KW-0349">Heme</keyword>
<keyword evidence="2" id="KW-0479">Metal-binding</keyword>
<keyword evidence="2" id="KW-0503">Monooxygenase</keyword>
<keyword evidence="4" id="KW-1185">Reference proteome</keyword>
<dbReference type="Proteomes" id="UP001617511">
    <property type="component" value="Unassembled WGS sequence"/>
</dbReference>